<dbReference type="AlphaFoldDB" id="A0A0F7JST0"/>
<dbReference type="RefSeq" id="WP_046844253.1">
    <property type="nucleotide sequence ID" value="NZ_CP011389.1"/>
</dbReference>
<evidence type="ECO:0000313" key="1">
    <source>
        <dbReference type="EMBL" id="AKH17685.1"/>
    </source>
</evidence>
<evidence type="ECO:0000313" key="2">
    <source>
        <dbReference type="Proteomes" id="UP000034024"/>
    </source>
</evidence>
<keyword evidence="2" id="KW-1185">Reference proteome</keyword>
<protein>
    <submittedName>
        <fullName evidence="1">Uncharacterized protein</fullName>
    </submittedName>
</protein>
<accession>A0A0F7JST0</accession>
<dbReference type="Proteomes" id="UP000034024">
    <property type="component" value="Chromosome"/>
</dbReference>
<dbReference type="OrthoDB" id="65384at2"/>
<dbReference type="EMBL" id="CP011389">
    <property type="protein sequence ID" value="AKH17685.1"/>
    <property type="molecule type" value="Genomic_DNA"/>
</dbReference>
<sequence>MIAVPVYLYDPPSPPHPAQIRRVDGAQTVWTLPIPAELTRQSAQLGLGGLWVSLCPTGSVTAASACETWQLNPDTGARLNSWPGELWTAQTDAVVLVTDRSRSFDALDVFTFQATVVQAAGPRAVTGQLSARPHCGGFDVLGLRWMGETLRLSARDGCGLWTKRFGGSP</sequence>
<proteinExistence type="predicted"/>
<gene>
    <name evidence="1" type="ORF">SY84_12300</name>
</gene>
<dbReference type="PATRIC" id="fig|1309411.5.peg.2504"/>
<dbReference type="KEGG" id="dch:SY84_12300"/>
<reference evidence="1 2" key="1">
    <citation type="submission" date="2015-01" db="EMBL/GenBank/DDBJ databases">
        <title>Deinococcus soli/N5/whole genome sequencing.</title>
        <authorList>
            <person name="Kim M.K."/>
            <person name="Srinivasan S."/>
            <person name="Lee J.-J."/>
        </authorList>
    </citation>
    <scope>NUCLEOTIDE SEQUENCE [LARGE SCALE GENOMIC DNA]</scope>
    <source>
        <strain evidence="1 2">N5</strain>
    </source>
</reference>
<name>A0A0F7JST0_9DEIO</name>
<organism evidence="1 2">
    <name type="scientific">Deinococcus soli</name>
    <name type="common">ex Cha et al. 2016</name>
    <dbReference type="NCBI Taxonomy" id="1309411"/>
    <lineage>
        <taxon>Bacteria</taxon>
        <taxon>Thermotogati</taxon>
        <taxon>Deinococcota</taxon>
        <taxon>Deinococci</taxon>
        <taxon>Deinococcales</taxon>
        <taxon>Deinococcaceae</taxon>
        <taxon>Deinococcus</taxon>
    </lineage>
</organism>